<sequence>MSPSDHCCYKAMKERHRAHQNAQVDLAVMDRQMTERFPDSRHDKLFDGADRDSRKEPTMTASIGADRAETQPVLEHEDNCDGRELFRENGGEQACEGMKNGDSRIPEGFQALLRAPKKADRAHVQRDFLKRRNRMQRRVVSHIRVYEFEPSNARVRELGPHAAPDYRSQKGNSEEPTAIHEPPHVTLPHELERELSSVALSVFQKTLALAEPTTVDIVTQTIASVQRCVTAALVPELRKRNGRLASTANLPNEVLCMIWQLLCVEDRVEVSHVCSSWRSLTLDTPRLWAELHYSSLREDLCFISSRPLDDSLTTNIAICRKVLPRSRSVPLIMHLEFTCDVTPFEHMVDITEALKPYCHRLESLFFDVEMPKDVDKFFDHLSSPLPKLRTLHCRARGPLLSRRHRIVLPTLPSAEIILIRMSALDCTSLQLPSVRSLHCGVDDQNDVLGIFNACPKLEAITLETGNFKLTESHATLASIRSHASFLRQVVLLDVDPELQHDLLAMLHHAAIRTLRIHYCSAVSPGDFMIFEDLEGAIDLVVSYEDDCREHRISATDASGRCRAVQHQFWDDFIAALLGQLSRGSVTTLTLPAYNWPELRSRLPVLPGVRSATFWFESLYEGTEYVFRPLESDVPPTLPGLEHLRLVYPKDLKYISESPLVLVTEVANLISSTKGPSPLATLTVDNVKLKGDMEELASLVHELRM</sequence>
<dbReference type="Proteomes" id="UP000077266">
    <property type="component" value="Unassembled WGS sequence"/>
</dbReference>
<reference evidence="3 4" key="1">
    <citation type="journal article" date="2016" name="Mol. Biol. Evol.">
        <title>Comparative Genomics of Early-Diverging Mushroom-Forming Fungi Provides Insights into the Origins of Lignocellulose Decay Capabilities.</title>
        <authorList>
            <person name="Nagy L.G."/>
            <person name="Riley R."/>
            <person name="Tritt A."/>
            <person name="Adam C."/>
            <person name="Daum C."/>
            <person name="Floudas D."/>
            <person name="Sun H."/>
            <person name="Yadav J.S."/>
            <person name="Pangilinan J."/>
            <person name="Larsson K.H."/>
            <person name="Matsuura K."/>
            <person name="Barry K."/>
            <person name="Labutti K."/>
            <person name="Kuo R."/>
            <person name="Ohm R.A."/>
            <person name="Bhattacharya S.S."/>
            <person name="Shirouzu T."/>
            <person name="Yoshinaga Y."/>
            <person name="Martin F.M."/>
            <person name="Grigoriev I.V."/>
            <person name="Hibbett D.S."/>
        </authorList>
    </citation>
    <scope>NUCLEOTIDE SEQUENCE [LARGE SCALE GENOMIC DNA]</scope>
    <source>
        <strain evidence="3 4">HHB12029</strain>
    </source>
</reference>
<dbReference type="InParanoid" id="A0A165C4Z9"/>
<dbReference type="EMBL" id="KV426364">
    <property type="protein sequence ID" value="KZV81828.1"/>
    <property type="molecule type" value="Genomic_DNA"/>
</dbReference>
<proteinExistence type="predicted"/>
<keyword evidence="4" id="KW-1185">Reference proteome</keyword>
<dbReference type="InterPro" id="IPR001810">
    <property type="entry name" value="F-box_dom"/>
</dbReference>
<dbReference type="SUPFAM" id="SSF81383">
    <property type="entry name" value="F-box domain"/>
    <property type="match status" value="1"/>
</dbReference>
<evidence type="ECO:0000256" key="1">
    <source>
        <dbReference type="SAM" id="MobiDB-lite"/>
    </source>
</evidence>
<evidence type="ECO:0000259" key="2">
    <source>
        <dbReference type="PROSITE" id="PS50181"/>
    </source>
</evidence>
<dbReference type="Gene3D" id="1.20.1280.50">
    <property type="match status" value="1"/>
</dbReference>
<gene>
    <name evidence="3" type="ORF">EXIGLDRAFT_755338</name>
</gene>
<name>A0A165C4Z9_EXIGL</name>
<feature type="region of interest" description="Disordered" evidence="1">
    <location>
        <begin position="35"/>
        <end position="57"/>
    </location>
</feature>
<accession>A0A165C4Z9</accession>
<feature type="domain" description="F-box" evidence="2">
    <location>
        <begin position="244"/>
        <end position="291"/>
    </location>
</feature>
<dbReference type="OrthoDB" id="3365698at2759"/>
<dbReference type="InterPro" id="IPR036047">
    <property type="entry name" value="F-box-like_dom_sf"/>
</dbReference>
<protein>
    <recommendedName>
        <fullName evidence="2">F-box domain-containing protein</fullName>
    </recommendedName>
</protein>
<organism evidence="3 4">
    <name type="scientific">Exidia glandulosa HHB12029</name>
    <dbReference type="NCBI Taxonomy" id="1314781"/>
    <lineage>
        <taxon>Eukaryota</taxon>
        <taxon>Fungi</taxon>
        <taxon>Dikarya</taxon>
        <taxon>Basidiomycota</taxon>
        <taxon>Agaricomycotina</taxon>
        <taxon>Agaricomycetes</taxon>
        <taxon>Auriculariales</taxon>
        <taxon>Exidiaceae</taxon>
        <taxon>Exidia</taxon>
    </lineage>
</organism>
<dbReference type="AlphaFoldDB" id="A0A165C4Z9"/>
<dbReference type="Pfam" id="PF12937">
    <property type="entry name" value="F-box-like"/>
    <property type="match status" value="1"/>
</dbReference>
<dbReference type="SMART" id="SM00256">
    <property type="entry name" value="FBOX"/>
    <property type="match status" value="1"/>
</dbReference>
<evidence type="ECO:0000313" key="4">
    <source>
        <dbReference type="Proteomes" id="UP000077266"/>
    </source>
</evidence>
<evidence type="ECO:0000313" key="3">
    <source>
        <dbReference type="EMBL" id="KZV81828.1"/>
    </source>
</evidence>
<dbReference type="PROSITE" id="PS50181">
    <property type="entry name" value="FBOX"/>
    <property type="match status" value="1"/>
</dbReference>